<feature type="transmembrane region" description="Helical" evidence="1">
    <location>
        <begin position="241"/>
        <end position="263"/>
    </location>
</feature>
<feature type="transmembrane region" description="Helical" evidence="1">
    <location>
        <begin position="129"/>
        <end position="152"/>
    </location>
</feature>
<gene>
    <name evidence="2" type="ORF">VVR66_06020</name>
</gene>
<evidence type="ECO:0000256" key="1">
    <source>
        <dbReference type="SAM" id="Phobius"/>
    </source>
</evidence>
<feature type="transmembrane region" description="Helical" evidence="1">
    <location>
        <begin position="212"/>
        <end position="229"/>
    </location>
</feature>
<sequence>MKTSSARLRMVAFSAVILAVLPYVTLKVMWLMGSTLGLTPGLASNHMQDPRLVVGNAITIGLEIIALGLAVALIKPWGRRVPGWLVLLTAGGATGLLAPVLLGLPPGLILQLLVDGTMTTGDEGGIRQWVFIVVYSSFGLLAMALACLFAIYAGDRWRRLLSHQPQRPPLRLVLACSPGIVVFGTAMISWGVTGPGDTGPQGLTSIAQRTPLIATGILALLGWAVPLLPKLMSLHPRAAWLAMWTGVATAALQGPAHILLAHGGIGEPIVTTLAIIATLSASVYGLSVLSRAHPARVLPTNDTAGQTSSTAAPAIG</sequence>
<dbReference type="EMBL" id="JAYWLU010000005">
    <property type="protein sequence ID" value="MEX3594264.1"/>
    <property type="molecule type" value="Genomic_DNA"/>
</dbReference>
<keyword evidence="3" id="KW-1185">Reference proteome</keyword>
<protein>
    <submittedName>
        <fullName evidence="2">Uncharacterized protein</fullName>
    </submittedName>
</protein>
<organism evidence="2 3">
    <name type="scientific">Kocuria carniphila</name>
    <dbReference type="NCBI Taxonomy" id="262208"/>
    <lineage>
        <taxon>Bacteria</taxon>
        <taxon>Bacillati</taxon>
        <taxon>Actinomycetota</taxon>
        <taxon>Actinomycetes</taxon>
        <taxon>Micrococcales</taxon>
        <taxon>Micrococcaceae</taxon>
        <taxon>Kocuria</taxon>
    </lineage>
</organism>
<evidence type="ECO:0000313" key="2">
    <source>
        <dbReference type="EMBL" id="MEX3594264.1"/>
    </source>
</evidence>
<comment type="caution">
    <text evidence="2">The sequence shown here is derived from an EMBL/GenBank/DDBJ whole genome shotgun (WGS) entry which is preliminary data.</text>
</comment>
<keyword evidence="1" id="KW-0812">Transmembrane</keyword>
<dbReference type="RefSeq" id="WP_368629163.1">
    <property type="nucleotide sequence ID" value="NZ_JAYWLU010000005.1"/>
</dbReference>
<feature type="transmembrane region" description="Helical" evidence="1">
    <location>
        <begin position="52"/>
        <end position="73"/>
    </location>
</feature>
<evidence type="ECO:0000313" key="3">
    <source>
        <dbReference type="Proteomes" id="UP001558481"/>
    </source>
</evidence>
<feature type="transmembrane region" description="Helical" evidence="1">
    <location>
        <begin position="269"/>
        <end position="289"/>
    </location>
</feature>
<reference evidence="2 3" key="1">
    <citation type="journal article" date="2024" name="Fungal Genet. Biol.">
        <title>The porcine skin microbiome exhibits broad fungal antagonism.</title>
        <authorList>
            <person name="De La Cruz K.F."/>
            <person name="Townsend E.C."/>
            <person name="Alex Cheong J.Z."/>
            <person name="Salamzade R."/>
            <person name="Liu A."/>
            <person name="Sandstrom S."/>
            <person name="Davila E."/>
            <person name="Huang L."/>
            <person name="Xu K.H."/>
            <person name="Wu S.Y."/>
            <person name="Meudt J.J."/>
            <person name="Shanmuganayagam D."/>
            <person name="Gibson A.L.F."/>
            <person name="Kalan L.R."/>
        </authorList>
    </citation>
    <scope>NUCLEOTIDE SEQUENCE [LARGE SCALE GENOMIC DNA]</scope>
    <source>
        <strain evidence="2 3">LK2625</strain>
    </source>
</reference>
<proteinExistence type="predicted"/>
<feature type="transmembrane region" description="Helical" evidence="1">
    <location>
        <begin position="85"/>
        <end position="109"/>
    </location>
</feature>
<name>A0ABV3V0M3_9MICC</name>
<keyword evidence="1" id="KW-0472">Membrane</keyword>
<keyword evidence="1" id="KW-1133">Transmembrane helix</keyword>
<accession>A0ABV3V0M3</accession>
<feature type="transmembrane region" description="Helical" evidence="1">
    <location>
        <begin position="172"/>
        <end position="192"/>
    </location>
</feature>
<dbReference type="Proteomes" id="UP001558481">
    <property type="component" value="Unassembled WGS sequence"/>
</dbReference>
<feature type="transmembrane region" description="Helical" evidence="1">
    <location>
        <begin position="12"/>
        <end position="32"/>
    </location>
</feature>